<comment type="caution">
    <text evidence="1">The sequence shown here is derived from an EMBL/GenBank/DDBJ whole genome shotgun (WGS) entry which is preliminary data.</text>
</comment>
<dbReference type="InterPro" id="IPR049825">
    <property type="entry name" value="Lasso_PadeA-like"/>
</dbReference>
<protein>
    <submittedName>
        <fullName evidence="1">Paeninodin family lasso peptide</fullName>
    </submittedName>
</protein>
<gene>
    <name evidence="1" type="ORF">ACFQ4B_10975</name>
</gene>
<evidence type="ECO:0000313" key="2">
    <source>
        <dbReference type="Proteomes" id="UP001597180"/>
    </source>
</evidence>
<name>A0ABW3UM35_9BACL</name>
<sequence length="51" mass="5832">MKKTWQKPVLEVLDVNQTMASTVYGDFTDEAYVPGKPVDPNNPSTWKRFNS</sequence>
<keyword evidence="2" id="KW-1185">Reference proteome</keyword>
<dbReference type="RefSeq" id="WP_144027929.1">
    <property type="nucleotide sequence ID" value="NZ_BAABJG010000006.1"/>
</dbReference>
<accession>A0ABW3UM35</accession>
<dbReference type="EMBL" id="JBHTLU010000013">
    <property type="protein sequence ID" value="MFD1220645.1"/>
    <property type="molecule type" value="Genomic_DNA"/>
</dbReference>
<evidence type="ECO:0000313" key="1">
    <source>
        <dbReference type="EMBL" id="MFD1220645.1"/>
    </source>
</evidence>
<organism evidence="1 2">
    <name type="scientific">Paenibacillus vulneris</name>
    <dbReference type="NCBI Taxonomy" id="1133364"/>
    <lineage>
        <taxon>Bacteria</taxon>
        <taxon>Bacillati</taxon>
        <taxon>Bacillota</taxon>
        <taxon>Bacilli</taxon>
        <taxon>Bacillales</taxon>
        <taxon>Paenibacillaceae</taxon>
        <taxon>Paenibacillus</taxon>
    </lineage>
</organism>
<dbReference type="Proteomes" id="UP001597180">
    <property type="component" value="Unassembled WGS sequence"/>
</dbReference>
<dbReference type="NCBIfam" id="NF033524">
    <property type="entry name" value="lasso_PadeA_fam"/>
    <property type="match status" value="1"/>
</dbReference>
<reference evidence="2" key="1">
    <citation type="journal article" date="2019" name="Int. J. Syst. Evol. Microbiol.">
        <title>The Global Catalogue of Microorganisms (GCM) 10K type strain sequencing project: providing services to taxonomists for standard genome sequencing and annotation.</title>
        <authorList>
            <consortium name="The Broad Institute Genomics Platform"/>
            <consortium name="The Broad Institute Genome Sequencing Center for Infectious Disease"/>
            <person name="Wu L."/>
            <person name="Ma J."/>
        </authorList>
    </citation>
    <scope>NUCLEOTIDE SEQUENCE [LARGE SCALE GENOMIC DNA]</scope>
    <source>
        <strain evidence="2">CCUG 53270</strain>
    </source>
</reference>
<proteinExistence type="predicted"/>